<dbReference type="SUPFAM" id="SSF52540">
    <property type="entry name" value="P-loop containing nucleoside triphosphate hydrolases"/>
    <property type="match status" value="1"/>
</dbReference>
<dbReference type="eggNOG" id="ENOG502Z8TY">
    <property type="taxonomic scope" value="Bacteria"/>
</dbReference>
<evidence type="ECO:0000313" key="2">
    <source>
        <dbReference type="EMBL" id="AEF03633.1"/>
    </source>
</evidence>
<dbReference type="HOGENOM" id="CLU_079598_0_0_6"/>
<dbReference type="Proteomes" id="UP000000683">
    <property type="component" value="Chromosome"/>
</dbReference>
<dbReference type="RefSeq" id="WP_013784568.1">
    <property type="nucleotide sequence ID" value="NC_015554.1"/>
</dbReference>
<dbReference type="GO" id="GO:0008146">
    <property type="term" value="F:sulfotransferase activity"/>
    <property type="evidence" value="ECO:0007669"/>
    <property type="project" value="InterPro"/>
</dbReference>
<organism evidence="2 3">
    <name type="scientific">Alteromonas naphthalenivorans</name>
    <dbReference type="NCBI Taxonomy" id="715451"/>
    <lineage>
        <taxon>Bacteria</taxon>
        <taxon>Pseudomonadati</taxon>
        <taxon>Pseudomonadota</taxon>
        <taxon>Gammaproteobacteria</taxon>
        <taxon>Alteromonadales</taxon>
        <taxon>Alteromonadaceae</taxon>
        <taxon>Alteromonas/Salinimonas group</taxon>
        <taxon>Alteromonas</taxon>
    </lineage>
</organism>
<dbReference type="InterPro" id="IPR027417">
    <property type="entry name" value="P-loop_NTPase"/>
</dbReference>
<dbReference type="InterPro" id="IPR000863">
    <property type="entry name" value="Sulfotransferase_dom"/>
</dbReference>
<dbReference type="Gene3D" id="3.40.50.300">
    <property type="entry name" value="P-loop containing nucleotide triphosphate hydrolases"/>
    <property type="match status" value="1"/>
</dbReference>
<protein>
    <submittedName>
        <fullName evidence="2">Sulfotransferase</fullName>
    </submittedName>
</protein>
<dbReference type="AlphaFoldDB" id="F5ZBH6"/>
<dbReference type="EMBL" id="CP002339">
    <property type="protein sequence ID" value="AEF03633.1"/>
    <property type="molecule type" value="Genomic_DNA"/>
</dbReference>
<dbReference type="KEGG" id="alt:ambt_10545"/>
<dbReference type="Pfam" id="PF00685">
    <property type="entry name" value="Sulfotransfer_1"/>
    <property type="match status" value="1"/>
</dbReference>
<evidence type="ECO:0000313" key="3">
    <source>
        <dbReference type="Proteomes" id="UP000000683"/>
    </source>
</evidence>
<proteinExistence type="predicted"/>
<name>F5ZBH6_ALTNA</name>
<evidence type="ECO:0000259" key="1">
    <source>
        <dbReference type="Pfam" id="PF00685"/>
    </source>
</evidence>
<accession>F5ZBH6</accession>
<reference evidence="2 3" key="1">
    <citation type="journal article" date="2011" name="J. Bacteriol.">
        <title>Complete genome sequence of the polycyclic aromatic hydrocarbon-degrading bacterium Alteromonas sp. strain SN2.</title>
        <authorList>
            <person name="Jin H.M."/>
            <person name="Jeong H."/>
            <person name="Moon E.J."/>
            <person name="Math R.K."/>
            <person name="Lee K."/>
            <person name="Kim H.J."/>
            <person name="Jeon C.O."/>
            <person name="Oh T.K."/>
            <person name="Kim J.F."/>
        </authorList>
    </citation>
    <scope>NUCLEOTIDE SEQUENCE [LARGE SCALE GENOMIC DNA]</scope>
    <source>
        <strain evidence="3">JCM 17741 / KACC 18427 / KCTC 11700BP / SN2</strain>
    </source>
</reference>
<sequence length="318" mass="37173">MFNIRNFYIEKKNNSIIKKSLKRKEFSNVIWLIGDGRSGTTWIANLLNSDRSYREMFEPFHPVKVSEAKNFSENMYLHPDEENSELHSFMQKIFEGAITNSWVDQELKNQKFSGLLIKDVFANLHAKWAIQNFPQVKPILLIRNPLSVASSKFVTKRWNWPEYVPNINRKLSDTHLLGLDDVIDGVIRRNDYIEKQVLNWCIIHRVLSEQFRQNEIHIICYEDAYLNPDICVKKALAYANKNQDTELSSNILKASSKVSFKGSSIIEKKDPLTIWRENVTDEQILLAENLLKNFGLAKWYPEFKTPDTTVIKNSFLKI</sequence>
<feature type="domain" description="Sulfotransferase" evidence="1">
    <location>
        <begin position="30"/>
        <end position="267"/>
    </location>
</feature>
<dbReference type="OrthoDB" id="1431348at2"/>
<gene>
    <name evidence="2" type="ordered locus">ambt_10545</name>
</gene>
<keyword evidence="3" id="KW-1185">Reference proteome</keyword>